<dbReference type="AlphaFoldDB" id="A0A930FXY9"/>
<dbReference type="NCBIfam" id="TIGR03993">
    <property type="entry name" value="hydrog_HybE"/>
    <property type="match status" value="1"/>
</dbReference>
<dbReference type="RefSeq" id="WP_274739526.1">
    <property type="nucleotide sequence ID" value="NZ_JARBJQ010000010.1"/>
</dbReference>
<sequence length="185" mass="20817">MTERIRQPALQPPPIRPAVPRSEDPAAWLEAHYRHVWETRMRDLPFVNPALTVEAVGFQRLNGDWLGVMITPWFLNLVLVYGGGELWGDIPAGERRYLNLPCGTMQFIADDDPDIGPYQYCPLIAPVDKLPDMATARFVAADAVKTVFCPPAPPEPEPVELPETRAETPEVSRRGFFRRLAGKRS</sequence>
<evidence type="ECO:0000313" key="2">
    <source>
        <dbReference type="EMBL" id="MBF1163739.1"/>
    </source>
</evidence>
<evidence type="ECO:0000313" key="3">
    <source>
        <dbReference type="Proteomes" id="UP000718593"/>
    </source>
</evidence>
<feature type="region of interest" description="Disordered" evidence="1">
    <location>
        <begin position="152"/>
        <end position="172"/>
    </location>
</feature>
<dbReference type="Gene3D" id="3.30.1460.40">
    <property type="entry name" value="[NiFe]-hydrogenase assembly chaperone, HybE"/>
    <property type="match status" value="1"/>
</dbReference>
<reference evidence="2" key="1">
    <citation type="submission" date="2020-04" db="EMBL/GenBank/DDBJ databases">
        <title>Deep metagenomics examines the oral microbiome during advanced dental caries in children, revealing novel taxa and co-occurrences with host molecules.</title>
        <authorList>
            <person name="Baker J.L."/>
            <person name="Morton J.T."/>
            <person name="Dinis M."/>
            <person name="Alvarez R."/>
            <person name="Tran N.C."/>
            <person name="Knight R."/>
            <person name="Edlund A."/>
        </authorList>
    </citation>
    <scope>NUCLEOTIDE SEQUENCE</scope>
    <source>
        <strain evidence="2">JCVI_32_bin.24</strain>
    </source>
</reference>
<proteinExistence type="predicted"/>
<accession>A0A930FXY9</accession>
<dbReference type="EMBL" id="JABZMI010000013">
    <property type="protein sequence ID" value="MBF1163739.1"/>
    <property type="molecule type" value="Genomic_DNA"/>
</dbReference>
<feature type="region of interest" description="Disordered" evidence="1">
    <location>
        <begin position="1"/>
        <end position="21"/>
    </location>
</feature>
<organism evidence="2 3">
    <name type="scientific">Dechloromonas agitata</name>
    <dbReference type="NCBI Taxonomy" id="73030"/>
    <lineage>
        <taxon>Bacteria</taxon>
        <taxon>Pseudomonadati</taxon>
        <taxon>Pseudomonadota</taxon>
        <taxon>Betaproteobacteria</taxon>
        <taxon>Rhodocyclales</taxon>
        <taxon>Azonexaceae</taxon>
        <taxon>Dechloromonas</taxon>
    </lineage>
</organism>
<evidence type="ECO:0000256" key="1">
    <source>
        <dbReference type="SAM" id="MobiDB-lite"/>
    </source>
</evidence>
<dbReference type="InterPro" id="IPR023994">
    <property type="entry name" value="NiFe-hyd_HybE"/>
</dbReference>
<comment type="caution">
    <text evidence="2">The sequence shown here is derived from an EMBL/GenBank/DDBJ whole genome shotgun (WGS) entry which is preliminary data.</text>
</comment>
<dbReference type="Proteomes" id="UP000718593">
    <property type="component" value="Unassembled WGS sequence"/>
</dbReference>
<name>A0A930FXY9_9RHOO</name>
<dbReference type="InterPro" id="IPR038530">
    <property type="entry name" value="NiFe-hyd_HybE_sf"/>
</dbReference>
<dbReference type="Pfam" id="PF11939">
    <property type="entry name" value="NiFe-hyd_HybE"/>
    <property type="match status" value="1"/>
</dbReference>
<gene>
    <name evidence="2" type="primary">hybE</name>
    <name evidence="2" type="ORF">HXL68_01735</name>
</gene>
<protein>
    <submittedName>
        <fullName evidence="2">[NiFe]-hydrogenase assembly chaperone HybE</fullName>
    </submittedName>
</protein>
<feature type="compositionally biased region" description="Basic and acidic residues" evidence="1">
    <location>
        <begin position="162"/>
        <end position="172"/>
    </location>
</feature>